<keyword evidence="3" id="KW-1185">Reference proteome</keyword>
<evidence type="ECO:0000313" key="2">
    <source>
        <dbReference type="EMBL" id="GFY85767.1"/>
    </source>
</evidence>
<feature type="region of interest" description="Disordered" evidence="1">
    <location>
        <begin position="108"/>
        <end position="135"/>
    </location>
</feature>
<comment type="caution">
    <text evidence="2">The sequence shown here is derived from an EMBL/GenBank/DDBJ whole genome shotgun (WGS) entry which is preliminary data.</text>
</comment>
<accession>A0A7J0EJG8</accession>
<protein>
    <submittedName>
        <fullName evidence="2">Uncharacterized protein</fullName>
    </submittedName>
</protein>
<reference evidence="2 3" key="1">
    <citation type="submission" date="2019-07" db="EMBL/GenBank/DDBJ databases">
        <title>De Novo Assembly of kiwifruit Actinidia rufa.</title>
        <authorList>
            <person name="Sugita-Konishi S."/>
            <person name="Sato K."/>
            <person name="Mori E."/>
            <person name="Abe Y."/>
            <person name="Kisaki G."/>
            <person name="Hamano K."/>
            <person name="Suezawa K."/>
            <person name="Otani M."/>
            <person name="Fukuda T."/>
            <person name="Manabe T."/>
            <person name="Gomi K."/>
            <person name="Tabuchi M."/>
            <person name="Akimitsu K."/>
            <person name="Kataoka I."/>
        </authorList>
    </citation>
    <scope>NUCLEOTIDE SEQUENCE [LARGE SCALE GENOMIC DNA]</scope>
    <source>
        <strain evidence="3">cv. Fuchu</strain>
    </source>
</reference>
<organism evidence="2 3">
    <name type="scientific">Actinidia rufa</name>
    <dbReference type="NCBI Taxonomy" id="165716"/>
    <lineage>
        <taxon>Eukaryota</taxon>
        <taxon>Viridiplantae</taxon>
        <taxon>Streptophyta</taxon>
        <taxon>Embryophyta</taxon>
        <taxon>Tracheophyta</taxon>
        <taxon>Spermatophyta</taxon>
        <taxon>Magnoliopsida</taxon>
        <taxon>eudicotyledons</taxon>
        <taxon>Gunneridae</taxon>
        <taxon>Pentapetalae</taxon>
        <taxon>asterids</taxon>
        <taxon>Ericales</taxon>
        <taxon>Actinidiaceae</taxon>
        <taxon>Actinidia</taxon>
    </lineage>
</organism>
<gene>
    <name evidence="2" type="ORF">Acr_04g0005050</name>
</gene>
<sequence>MAARLPLTSVCYDFQMLRALDCLLVSTANIRFVLSSARLRSITLTIATIRACLPIYLHIIPHRAAKLDQIALSHLQILEPTDLTQCAQSSSSSDRAISNWINVEATEFAREEEKKETEEEDEGEEAEVKKGEEAISSGNLASTDPILVLSSDDEAIEKALWDEHELGCLLPLYPDFSSQAWTLELSIQELSRRVTLEDSFLDFETYLVVMQATMLPRDIAELQKKDGVMAFSLAVMKNLQEEDGGGGRGMVMKMDGGCNSSGEYGDDGSGRWGDGGGRGGGRECNADNDNSGGGGNDEMVMWLESGGGGACMAAMVE</sequence>
<feature type="compositionally biased region" description="Basic and acidic residues" evidence="1">
    <location>
        <begin position="108"/>
        <end position="117"/>
    </location>
</feature>
<evidence type="ECO:0000313" key="3">
    <source>
        <dbReference type="Proteomes" id="UP000585474"/>
    </source>
</evidence>
<feature type="region of interest" description="Disordered" evidence="1">
    <location>
        <begin position="262"/>
        <end position="296"/>
    </location>
</feature>
<dbReference type="AlphaFoldDB" id="A0A7J0EJG8"/>
<dbReference type="Proteomes" id="UP000585474">
    <property type="component" value="Unassembled WGS sequence"/>
</dbReference>
<feature type="compositionally biased region" description="Gly residues" evidence="1">
    <location>
        <begin position="270"/>
        <end position="279"/>
    </location>
</feature>
<evidence type="ECO:0000256" key="1">
    <source>
        <dbReference type="SAM" id="MobiDB-lite"/>
    </source>
</evidence>
<dbReference type="EMBL" id="BJWL01000004">
    <property type="protein sequence ID" value="GFY85767.1"/>
    <property type="molecule type" value="Genomic_DNA"/>
</dbReference>
<proteinExistence type="predicted"/>
<name>A0A7J0EJG8_9ERIC</name>